<dbReference type="RefSeq" id="WP_015403149.1">
    <property type="nucleotide sequence ID" value="NC_020304.1"/>
</dbReference>
<dbReference type="KEGG" id="dsf:UWK_00879"/>
<evidence type="ECO:0000313" key="3">
    <source>
        <dbReference type="Proteomes" id="UP000011721"/>
    </source>
</evidence>
<evidence type="ECO:0000313" key="2">
    <source>
        <dbReference type="EMBL" id="AGF77453.1"/>
    </source>
</evidence>
<dbReference type="OrthoDB" id="9801336at2"/>
<organism evidence="2 3">
    <name type="scientific">Desulfocapsa sulfexigens (strain DSM 10523 / SB164P1)</name>
    <dbReference type="NCBI Taxonomy" id="1167006"/>
    <lineage>
        <taxon>Bacteria</taxon>
        <taxon>Pseudomonadati</taxon>
        <taxon>Thermodesulfobacteriota</taxon>
        <taxon>Desulfobulbia</taxon>
        <taxon>Desulfobulbales</taxon>
        <taxon>Desulfocapsaceae</taxon>
        <taxon>Desulfocapsa</taxon>
    </lineage>
</organism>
<dbReference type="AlphaFoldDB" id="M1P1T9"/>
<dbReference type="Pfam" id="PF06980">
    <property type="entry name" value="DUF1302"/>
    <property type="match status" value="1"/>
</dbReference>
<dbReference type="eggNOG" id="COG3103">
    <property type="taxonomic scope" value="Bacteria"/>
</dbReference>
<keyword evidence="1" id="KW-0732">Signal</keyword>
<protein>
    <recommendedName>
        <fullName evidence="4">DUF1302 domain-containing protein</fullName>
    </recommendedName>
</protein>
<evidence type="ECO:0008006" key="4">
    <source>
        <dbReference type="Google" id="ProtNLM"/>
    </source>
</evidence>
<dbReference type="InterPro" id="IPR010727">
    <property type="entry name" value="DUF1302"/>
</dbReference>
<feature type="chain" id="PRO_5004016236" description="DUF1302 domain-containing protein" evidence="1">
    <location>
        <begin position="29"/>
        <end position="457"/>
    </location>
</feature>
<proteinExistence type="predicted"/>
<dbReference type="EMBL" id="CP003985">
    <property type="protein sequence ID" value="AGF77453.1"/>
    <property type="molecule type" value="Genomic_DNA"/>
</dbReference>
<dbReference type="SUPFAM" id="SSF56935">
    <property type="entry name" value="Porins"/>
    <property type="match status" value="1"/>
</dbReference>
<gene>
    <name evidence="2" type="ordered locus">UWK_00879</name>
</gene>
<keyword evidence="3" id="KW-1185">Reference proteome</keyword>
<evidence type="ECO:0000256" key="1">
    <source>
        <dbReference type="SAM" id="SignalP"/>
    </source>
</evidence>
<dbReference type="HOGENOM" id="CLU_031778_0_0_7"/>
<accession>M1P1T9</accession>
<reference evidence="3" key="1">
    <citation type="journal article" date="2013" name="Stand. Genomic Sci.">
        <title>Complete genome sequence of Desulfocapsa sulfexigens, a marine deltaproteobacterium specialized in disproportionating inorganic sulfur compounds.</title>
        <authorList>
            <person name="Finster K.W."/>
            <person name="Kjeldsen K.U."/>
            <person name="Kube M."/>
            <person name="Reinhardt R."/>
            <person name="Mussmann M."/>
            <person name="Amann R."/>
            <person name="Schreiber L."/>
        </authorList>
    </citation>
    <scope>NUCLEOTIDE SEQUENCE [LARGE SCALE GENOMIC DNA]</scope>
    <source>
        <strain evidence="3">DSM 10523 / SB164P1</strain>
    </source>
</reference>
<dbReference type="Proteomes" id="UP000011721">
    <property type="component" value="Chromosome"/>
</dbReference>
<dbReference type="STRING" id="1167006.UWK_00879"/>
<feature type="signal peptide" evidence="1">
    <location>
        <begin position="1"/>
        <end position="28"/>
    </location>
</feature>
<sequence length="457" mass="52001">MLNSSFVQTVVPLTMTIALLTFSSPSLAQESLDAIMDVFDSSPVPAEQFTTEIPEVRPYRISGFIDLDIAWALWSHTSSSSDYDYQGLAVLRPLLSLDLSYTLPNGWQAKMGGHGFYDFSYAVQGRNQFTDQVLKKYENELNLDEVYLEGALGKTTFKLGRQIVVWGESDIFRPLDITNPVDIRDPVFSDISGLRLPVWMSRADWQDKGGWSFSALAIHENRADEIPVYGNDFYPFDFPLPPREESGLRLEDTGVGITAKHSFQNWDASLYLASITQEQDLVGITADVTVRPLNRIQILGTSANLAAGNWLYKADLMFSNGHQYYQLPDERKDRIDFTGGFDYSGFENSYLTFEVAYRHLLDMNPEFDDTLDYPKRNVVAFGLRYHRSFFREKLATSALIQLYGFNQGGLQQLSCSFSPWDNSRITAGIMAFQDGDNYIFEQIGKNDRLFLKYHYAF</sequence>
<name>M1P1T9_DESSD</name>